<protein>
    <recommendedName>
        <fullName evidence="4">Structure-specific endonuclease subunit SLX4</fullName>
    </recommendedName>
</protein>
<feature type="compositionally biased region" description="Polar residues" evidence="1">
    <location>
        <begin position="270"/>
        <end position="286"/>
    </location>
</feature>
<dbReference type="PANTHER" id="PTHR21541">
    <property type="entry name" value="BTB POZ DOMAIN CONTAINING 12"/>
    <property type="match status" value="1"/>
</dbReference>
<name>A0A3P7KVQ4_DIBLA</name>
<accession>A0A3P7KVQ4</accession>
<keyword evidence="3" id="KW-1185">Reference proteome</keyword>
<dbReference type="OrthoDB" id="5576441at2759"/>
<evidence type="ECO:0000313" key="3">
    <source>
        <dbReference type="Proteomes" id="UP000281553"/>
    </source>
</evidence>
<organism evidence="2 3">
    <name type="scientific">Dibothriocephalus latus</name>
    <name type="common">Fish tapeworm</name>
    <name type="synonym">Diphyllobothrium latum</name>
    <dbReference type="NCBI Taxonomy" id="60516"/>
    <lineage>
        <taxon>Eukaryota</taxon>
        <taxon>Metazoa</taxon>
        <taxon>Spiralia</taxon>
        <taxon>Lophotrochozoa</taxon>
        <taxon>Platyhelminthes</taxon>
        <taxon>Cestoda</taxon>
        <taxon>Eucestoda</taxon>
        <taxon>Diphyllobothriidea</taxon>
        <taxon>Diphyllobothriidae</taxon>
        <taxon>Dibothriocephalus</taxon>
    </lineage>
</organism>
<feature type="region of interest" description="Disordered" evidence="1">
    <location>
        <begin position="268"/>
        <end position="342"/>
    </location>
</feature>
<gene>
    <name evidence="2" type="ORF">DILT_LOCUS4886</name>
</gene>
<feature type="region of interest" description="Disordered" evidence="1">
    <location>
        <begin position="91"/>
        <end position="245"/>
    </location>
</feature>
<dbReference type="EMBL" id="UYRU01046306">
    <property type="protein sequence ID" value="VDN09055.1"/>
    <property type="molecule type" value="Genomic_DNA"/>
</dbReference>
<dbReference type="GO" id="GO:0033557">
    <property type="term" value="C:Slx1-Slx4 complex"/>
    <property type="evidence" value="ECO:0007669"/>
    <property type="project" value="TreeGrafter"/>
</dbReference>
<dbReference type="PANTHER" id="PTHR21541:SF3">
    <property type="entry name" value="STRUCTURE-SPECIFIC ENDONUCLEASE SUBUNIT SLX4"/>
    <property type="match status" value="1"/>
</dbReference>
<proteinExistence type="predicted"/>
<feature type="compositionally biased region" description="Polar residues" evidence="1">
    <location>
        <begin position="314"/>
        <end position="325"/>
    </location>
</feature>
<feature type="compositionally biased region" description="Pro residues" evidence="1">
    <location>
        <begin position="228"/>
        <end position="245"/>
    </location>
</feature>
<dbReference type="Proteomes" id="UP000281553">
    <property type="component" value="Unassembled WGS sequence"/>
</dbReference>
<dbReference type="GO" id="GO:0000712">
    <property type="term" value="P:resolution of meiotic recombination intermediates"/>
    <property type="evidence" value="ECO:0007669"/>
    <property type="project" value="TreeGrafter"/>
</dbReference>
<reference evidence="2 3" key="1">
    <citation type="submission" date="2018-11" db="EMBL/GenBank/DDBJ databases">
        <authorList>
            <consortium name="Pathogen Informatics"/>
        </authorList>
    </citation>
    <scope>NUCLEOTIDE SEQUENCE [LARGE SCALE GENOMIC DNA]</scope>
</reference>
<feature type="compositionally biased region" description="Low complexity" evidence="1">
    <location>
        <begin position="8"/>
        <end position="22"/>
    </location>
</feature>
<evidence type="ECO:0008006" key="4">
    <source>
        <dbReference type="Google" id="ProtNLM"/>
    </source>
</evidence>
<evidence type="ECO:0000313" key="2">
    <source>
        <dbReference type="EMBL" id="VDN09055.1"/>
    </source>
</evidence>
<dbReference type="AlphaFoldDB" id="A0A3P7KVQ4"/>
<evidence type="ECO:0000256" key="1">
    <source>
        <dbReference type="SAM" id="MobiDB-lite"/>
    </source>
</evidence>
<dbReference type="CDD" id="cd22999">
    <property type="entry name" value="SAP_SLX4"/>
    <property type="match status" value="1"/>
</dbReference>
<feature type="region of interest" description="Disordered" evidence="1">
    <location>
        <begin position="409"/>
        <end position="458"/>
    </location>
</feature>
<sequence>MDIVRPFSHSLLSSQPPTTSPLFKVPSACSKRPSVEPTVSNQSAVFSDANSGSFLAWTSPLPSKVLSSSSRVDGATYSGDLFAASSDSILTTDLPAGDDRDQVKGAADSVINPSPGPSPPQPGSPVPAQAISPSPESALPEPNNYPCASIVPAPADDHHLFPSICDRMPSPLPTADQPSFSPSPPGRVPSPSDAGFQVAPAIIPPTPQEFNHMPSSEPEFYASDPPAFESPPPADECIPSPPSPSPLDMSCFFDASIPAPLAKRLRMTEEANSQSIISSEHQSAPSSPVRHPNKSSPLEGHVDCINVDSDEGDMSSSQPVLSSHTPLRRPGHNRPSNSIISFSPITPKPAYEQMPTPNLQKALSEYGLRNLPKKKAIRILNHIYEELHPYIEVPSVVMEEVLQASPTRANSITPPLAGSPDVDKENASSSISQVGIGGLSYPGLSPDSKTTESESANNFASSTPLKALLGKAHKCVEKTQNAEIQQKVYEYLRMNNDIYFNIVTYKPLELDCLHALLRDAGIKLGLNRLMSMLDEWVSTRKIIRRFYNLITNNIPASTRRSTTQPWRLNDINCTLIDIFCHCYFKIRFPLKLIFLKIHRAAHIIKSHTYSY</sequence>
<feature type="region of interest" description="Disordered" evidence="1">
    <location>
        <begin position="1"/>
        <end position="40"/>
    </location>
</feature>
<feature type="compositionally biased region" description="Pro residues" evidence="1">
    <location>
        <begin position="114"/>
        <end position="125"/>
    </location>
</feature>